<name>A0ABM9A8G0_9VIBR</name>
<keyword evidence="1" id="KW-0175">Coiled coil</keyword>
<feature type="coiled-coil region" evidence="1">
    <location>
        <begin position="54"/>
        <end position="107"/>
    </location>
</feature>
<evidence type="ECO:0008006" key="5">
    <source>
        <dbReference type="Google" id="ProtNLM"/>
    </source>
</evidence>
<dbReference type="InterPro" id="IPR007445">
    <property type="entry name" value="PilO"/>
</dbReference>
<dbReference type="EMBL" id="CAKLDM010000002">
    <property type="protein sequence ID" value="CAH0541585.1"/>
    <property type="molecule type" value="Genomic_DNA"/>
</dbReference>
<protein>
    <recommendedName>
        <fullName evidence="5">MSHA biogenesis protein MshJ</fullName>
    </recommendedName>
</protein>
<comment type="caution">
    <text evidence="3">The sequence shown here is derived from an EMBL/GenBank/DDBJ whole genome shotgun (WGS) entry which is preliminary data.</text>
</comment>
<accession>A0ABM9A8G0</accession>
<reference evidence="3" key="1">
    <citation type="submission" date="2021-11" db="EMBL/GenBank/DDBJ databases">
        <authorList>
            <person name="Rodrigo-Torres L."/>
            <person name="Arahal R. D."/>
            <person name="Lucena T."/>
        </authorList>
    </citation>
    <scope>NUCLEOTIDE SEQUENCE</scope>
    <source>
        <strain evidence="3">CECT 7928</strain>
    </source>
</reference>
<evidence type="ECO:0000256" key="2">
    <source>
        <dbReference type="SAM" id="Phobius"/>
    </source>
</evidence>
<dbReference type="Pfam" id="PF04350">
    <property type="entry name" value="PilO"/>
    <property type="match status" value="1"/>
</dbReference>
<dbReference type="Proteomes" id="UP000838748">
    <property type="component" value="Unassembled WGS sequence"/>
</dbReference>
<dbReference type="RefSeq" id="WP_237363112.1">
    <property type="nucleotide sequence ID" value="NZ_CAKLDM010000002.1"/>
</dbReference>
<gene>
    <name evidence="3" type="ORF">VMF7928_03648</name>
</gene>
<proteinExistence type="predicted"/>
<keyword evidence="4" id="KW-1185">Reference proteome</keyword>
<keyword evidence="2" id="KW-0472">Membrane</keyword>
<sequence length="216" mass="24784">MIQYWQSVSEKFSQMTHREKLLVGFCGLVGVSLLLFSIILEPAIELKQASDKKVLVAEKKIKSLNKDIRFAKAKLKGDPNQDINTELKRLLKQSQQLSLQLSKIIENLISPTQMAQLLEKVLRDTKGVNLVSMESLKAEPITKDKESSQYTGYYLHPIRLEVTGNYFSILSYLQALEALPVKYYWRSFQYTVEEYPTARLVIQVYTLGTRQEFIGG</sequence>
<keyword evidence="2" id="KW-0812">Transmembrane</keyword>
<organism evidence="3 4">
    <name type="scientific">Vibrio marisflavi CECT 7928</name>
    <dbReference type="NCBI Taxonomy" id="634439"/>
    <lineage>
        <taxon>Bacteria</taxon>
        <taxon>Pseudomonadati</taxon>
        <taxon>Pseudomonadota</taxon>
        <taxon>Gammaproteobacteria</taxon>
        <taxon>Vibrionales</taxon>
        <taxon>Vibrionaceae</taxon>
        <taxon>Vibrio</taxon>
    </lineage>
</organism>
<evidence type="ECO:0000313" key="4">
    <source>
        <dbReference type="Proteomes" id="UP000838748"/>
    </source>
</evidence>
<keyword evidence="2" id="KW-1133">Transmembrane helix</keyword>
<feature type="transmembrane region" description="Helical" evidence="2">
    <location>
        <begin position="21"/>
        <end position="40"/>
    </location>
</feature>
<evidence type="ECO:0000313" key="3">
    <source>
        <dbReference type="EMBL" id="CAH0541585.1"/>
    </source>
</evidence>
<evidence type="ECO:0000256" key="1">
    <source>
        <dbReference type="SAM" id="Coils"/>
    </source>
</evidence>